<dbReference type="Proteomes" id="UP000318478">
    <property type="component" value="Unassembled WGS sequence"/>
</dbReference>
<sequence length="166" mass="17637">MFIYLARHAWAGDFGDPQWPDDSLRELTPEGAERYAQMVETLAGRGFAPRRIATSPYARCLQTAEIISRCTEHSPPVEVHDALAPGGGYAGLLEWSAACGGEDVCWVGHNPDMELVASALVGGRGAGVRFAKGAIAAIRFDTPPGGGEPSTAGRLYWHVTAKSLGL</sequence>
<name>A0A5C5YU40_9BACT</name>
<dbReference type="InterPro" id="IPR013078">
    <property type="entry name" value="His_Pase_superF_clade-1"/>
</dbReference>
<dbReference type="SUPFAM" id="SSF53254">
    <property type="entry name" value="Phosphoglycerate mutase-like"/>
    <property type="match status" value="1"/>
</dbReference>
<dbReference type="AlphaFoldDB" id="A0A5C5YU40"/>
<dbReference type="Gene3D" id="3.40.50.1240">
    <property type="entry name" value="Phosphoglycerate mutase-like"/>
    <property type="match status" value="1"/>
</dbReference>
<accession>A0A5C5YU40</accession>
<keyword evidence="2" id="KW-1185">Reference proteome</keyword>
<dbReference type="InterPro" id="IPR029033">
    <property type="entry name" value="His_PPase_superfam"/>
</dbReference>
<dbReference type="Pfam" id="PF00300">
    <property type="entry name" value="His_Phos_1"/>
    <property type="match status" value="1"/>
</dbReference>
<proteinExistence type="predicted"/>
<evidence type="ECO:0000313" key="2">
    <source>
        <dbReference type="Proteomes" id="UP000318478"/>
    </source>
</evidence>
<reference evidence="1 2" key="1">
    <citation type="submission" date="2019-02" db="EMBL/GenBank/DDBJ databases">
        <title>Deep-cultivation of Planctomycetes and their phenomic and genomic characterization uncovers novel biology.</title>
        <authorList>
            <person name="Wiegand S."/>
            <person name="Jogler M."/>
            <person name="Boedeker C."/>
            <person name="Pinto D."/>
            <person name="Vollmers J."/>
            <person name="Rivas-Marin E."/>
            <person name="Kohn T."/>
            <person name="Peeters S.H."/>
            <person name="Heuer A."/>
            <person name="Rast P."/>
            <person name="Oberbeckmann S."/>
            <person name="Bunk B."/>
            <person name="Jeske O."/>
            <person name="Meyerdierks A."/>
            <person name="Storesund J.E."/>
            <person name="Kallscheuer N."/>
            <person name="Luecker S."/>
            <person name="Lage O.M."/>
            <person name="Pohl T."/>
            <person name="Merkel B.J."/>
            <person name="Hornburger P."/>
            <person name="Mueller R.-W."/>
            <person name="Bruemmer F."/>
            <person name="Labrenz M."/>
            <person name="Spormann A.M."/>
            <person name="Op Den Camp H."/>
            <person name="Overmann J."/>
            <person name="Amann R."/>
            <person name="Jetten M.S.M."/>
            <person name="Mascher T."/>
            <person name="Medema M.H."/>
            <person name="Devos D.P."/>
            <person name="Kaster A.-K."/>
            <person name="Ovreas L."/>
            <person name="Rohde M."/>
            <person name="Galperin M.Y."/>
            <person name="Jogler C."/>
        </authorList>
    </citation>
    <scope>NUCLEOTIDE SEQUENCE [LARGE SCALE GENOMIC DNA]</scope>
    <source>
        <strain evidence="1 2">Pla123a</strain>
    </source>
</reference>
<protein>
    <submittedName>
        <fullName evidence="1">Phosphohistidine phosphatase</fullName>
    </submittedName>
</protein>
<organism evidence="1 2">
    <name type="scientific">Posidoniimonas polymericola</name>
    <dbReference type="NCBI Taxonomy" id="2528002"/>
    <lineage>
        <taxon>Bacteria</taxon>
        <taxon>Pseudomonadati</taxon>
        <taxon>Planctomycetota</taxon>
        <taxon>Planctomycetia</taxon>
        <taxon>Pirellulales</taxon>
        <taxon>Lacipirellulaceae</taxon>
        <taxon>Posidoniimonas</taxon>
    </lineage>
</organism>
<comment type="caution">
    <text evidence="1">The sequence shown here is derived from an EMBL/GenBank/DDBJ whole genome shotgun (WGS) entry which is preliminary data.</text>
</comment>
<dbReference type="CDD" id="cd07067">
    <property type="entry name" value="HP_PGM_like"/>
    <property type="match status" value="1"/>
</dbReference>
<dbReference type="EMBL" id="SJPO01000002">
    <property type="protein sequence ID" value="TWT78276.1"/>
    <property type="molecule type" value="Genomic_DNA"/>
</dbReference>
<evidence type="ECO:0000313" key="1">
    <source>
        <dbReference type="EMBL" id="TWT78276.1"/>
    </source>
</evidence>
<dbReference type="OrthoDB" id="280692at2"/>
<dbReference type="RefSeq" id="WP_146584601.1">
    <property type="nucleotide sequence ID" value="NZ_SJPO01000002.1"/>
</dbReference>
<gene>
    <name evidence="1" type="ORF">Pla123a_10670</name>
</gene>